<dbReference type="PIRSF" id="PIRSF000103">
    <property type="entry name" value="HIBADH"/>
    <property type="match status" value="1"/>
</dbReference>
<dbReference type="SUPFAM" id="SSF51735">
    <property type="entry name" value="NAD(P)-binding Rossmann-fold domains"/>
    <property type="match status" value="1"/>
</dbReference>
<dbReference type="PANTHER" id="PTHR43580">
    <property type="entry name" value="OXIDOREDUCTASE GLYR1-RELATED"/>
    <property type="match status" value="1"/>
</dbReference>
<evidence type="ECO:0000259" key="5">
    <source>
        <dbReference type="Pfam" id="PF09130"/>
    </source>
</evidence>
<feature type="domain" description="Phosphogluconate dehydrogenase NAD-binding putative C-terminal" evidence="5">
    <location>
        <begin position="190"/>
        <end position="263"/>
    </location>
</feature>
<evidence type="ECO:0000313" key="7">
    <source>
        <dbReference type="Proteomes" id="UP000278440"/>
    </source>
</evidence>
<accession>A0A495Y0I0</accession>
<dbReference type="InterPro" id="IPR015815">
    <property type="entry name" value="HIBADH-related"/>
</dbReference>
<dbReference type="InterPro" id="IPR006115">
    <property type="entry name" value="6PGDH_NADP-bd"/>
</dbReference>
<dbReference type="InterPro" id="IPR051265">
    <property type="entry name" value="HIBADH-related_NP60_sf"/>
</dbReference>
<reference evidence="6 7" key="1">
    <citation type="submission" date="2018-10" db="EMBL/GenBank/DDBJ databases">
        <title>Sequencing the genomes of 1000 actinobacteria strains.</title>
        <authorList>
            <person name="Klenk H.-P."/>
        </authorList>
    </citation>
    <scope>NUCLEOTIDE SEQUENCE [LARGE SCALE GENOMIC DNA]</scope>
    <source>
        <strain evidence="6 7">DSM 44267</strain>
    </source>
</reference>
<sequence>MTGPPVVAIVSPGAMGSALGRAWTGGARVVTTVAGRSDRTRALAEGLELLPDLDAVVAAGEVVVSVCPPGAAGAVVDDVLAAAARVGARPLLVDANAVSPTAVRRLADRAASAGLDLVDGSISGGPPAPGADTVLYLSGARAGEVAALDAVGLRHRVVGDEVGRASAVKMCTASVYKGTTAVWAQALRTADSLGVLDVVLDDLTESLPAEVGDGGARAARRVAVAAAKSGRFVAEMEAIAETQEAAGAGGELFTGMAAVYRRLSRTPSGALSPEEAAALTDLGEVLTRMRVEGT</sequence>
<feature type="active site" evidence="3">
    <location>
        <position position="169"/>
    </location>
</feature>
<comment type="similarity">
    <text evidence="1">Belongs to the HIBADH-related family.</text>
</comment>
<dbReference type="AlphaFoldDB" id="A0A495Y0I0"/>
<evidence type="ECO:0000313" key="6">
    <source>
        <dbReference type="EMBL" id="RKT77468.1"/>
    </source>
</evidence>
<dbReference type="Proteomes" id="UP000278440">
    <property type="component" value="Unassembled WGS sequence"/>
</dbReference>
<name>A0A495Y0I0_9MICO</name>
<evidence type="ECO:0000256" key="3">
    <source>
        <dbReference type="PIRSR" id="PIRSR000103-1"/>
    </source>
</evidence>
<dbReference type="Gene3D" id="1.10.1040.10">
    <property type="entry name" value="N-(1-d-carboxylethyl)-l-norvaline Dehydrogenase, domain 2"/>
    <property type="match status" value="1"/>
</dbReference>
<dbReference type="Pfam" id="PF09130">
    <property type="entry name" value="DUF1932"/>
    <property type="match status" value="1"/>
</dbReference>
<dbReference type="InterPro" id="IPR015814">
    <property type="entry name" value="Pgluconate_DH_NAD-bd_C"/>
</dbReference>
<keyword evidence="7" id="KW-1185">Reference proteome</keyword>
<comment type="caution">
    <text evidence="6">The sequence shown here is derived from an EMBL/GenBank/DDBJ whole genome shotgun (WGS) entry which is preliminary data.</text>
</comment>
<dbReference type="InterPro" id="IPR013328">
    <property type="entry name" value="6PGD_dom2"/>
</dbReference>
<dbReference type="GO" id="GO:0050661">
    <property type="term" value="F:NADP binding"/>
    <property type="evidence" value="ECO:0007669"/>
    <property type="project" value="InterPro"/>
</dbReference>
<dbReference type="PANTHER" id="PTHR43580:SF2">
    <property type="entry name" value="CYTOKINE-LIKE NUCLEAR FACTOR N-PAC"/>
    <property type="match status" value="1"/>
</dbReference>
<dbReference type="Pfam" id="PF03446">
    <property type="entry name" value="NAD_binding_2"/>
    <property type="match status" value="1"/>
</dbReference>
<evidence type="ECO:0000256" key="1">
    <source>
        <dbReference type="ARBA" id="ARBA00009080"/>
    </source>
</evidence>
<evidence type="ECO:0000259" key="4">
    <source>
        <dbReference type="Pfam" id="PF03446"/>
    </source>
</evidence>
<dbReference type="InterPro" id="IPR036291">
    <property type="entry name" value="NAD(P)-bd_dom_sf"/>
</dbReference>
<dbReference type="GO" id="GO:0016491">
    <property type="term" value="F:oxidoreductase activity"/>
    <property type="evidence" value="ECO:0007669"/>
    <property type="project" value="UniProtKB-KW"/>
</dbReference>
<keyword evidence="2" id="KW-0560">Oxidoreductase</keyword>
<feature type="domain" description="6-phosphogluconate dehydrogenase NADP-binding" evidence="4">
    <location>
        <begin position="8"/>
        <end position="145"/>
    </location>
</feature>
<protein>
    <submittedName>
        <fullName evidence="6">3-hydroxyisobutyrate dehydrogenase-like beta-hydroxyacid dehydrogenase</fullName>
    </submittedName>
</protein>
<dbReference type="Gene3D" id="3.40.50.720">
    <property type="entry name" value="NAD(P)-binding Rossmann-like Domain"/>
    <property type="match status" value="1"/>
</dbReference>
<proteinExistence type="inferred from homology"/>
<dbReference type="RefSeq" id="WP_211333266.1">
    <property type="nucleotide sequence ID" value="NZ_RBXT01000001.1"/>
</dbReference>
<gene>
    <name evidence="6" type="ORF">DFJ68_0891</name>
</gene>
<dbReference type="EMBL" id="RBXT01000001">
    <property type="protein sequence ID" value="RKT77468.1"/>
    <property type="molecule type" value="Genomic_DNA"/>
</dbReference>
<evidence type="ECO:0000256" key="2">
    <source>
        <dbReference type="ARBA" id="ARBA00023002"/>
    </source>
</evidence>
<organism evidence="6 7">
    <name type="scientific">Terracoccus luteus</name>
    <dbReference type="NCBI Taxonomy" id="53356"/>
    <lineage>
        <taxon>Bacteria</taxon>
        <taxon>Bacillati</taxon>
        <taxon>Actinomycetota</taxon>
        <taxon>Actinomycetes</taxon>
        <taxon>Micrococcales</taxon>
        <taxon>Intrasporangiaceae</taxon>
        <taxon>Terracoccus</taxon>
    </lineage>
</organism>
<dbReference type="SUPFAM" id="SSF48179">
    <property type="entry name" value="6-phosphogluconate dehydrogenase C-terminal domain-like"/>
    <property type="match status" value="1"/>
</dbReference>
<dbReference type="InterPro" id="IPR008927">
    <property type="entry name" value="6-PGluconate_DH-like_C_sf"/>
</dbReference>